<comment type="caution">
    <text evidence="1">The sequence shown here is derived from an EMBL/GenBank/DDBJ whole genome shotgun (WGS) entry which is preliminary data.</text>
</comment>
<organism evidence="1 2">
    <name type="scientific">Microctonus aethiopoides</name>
    <dbReference type="NCBI Taxonomy" id="144406"/>
    <lineage>
        <taxon>Eukaryota</taxon>
        <taxon>Metazoa</taxon>
        <taxon>Ecdysozoa</taxon>
        <taxon>Arthropoda</taxon>
        <taxon>Hexapoda</taxon>
        <taxon>Insecta</taxon>
        <taxon>Pterygota</taxon>
        <taxon>Neoptera</taxon>
        <taxon>Endopterygota</taxon>
        <taxon>Hymenoptera</taxon>
        <taxon>Apocrita</taxon>
        <taxon>Ichneumonoidea</taxon>
        <taxon>Braconidae</taxon>
        <taxon>Euphorinae</taxon>
        <taxon>Microctonus</taxon>
    </lineage>
</organism>
<dbReference type="EMBL" id="JAQQBS010000001">
    <property type="protein sequence ID" value="KAK0178385.1"/>
    <property type="molecule type" value="Genomic_DNA"/>
</dbReference>
<evidence type="ECO:0000313" key="1">
    <source>
        <dbReference type="EMBL" id="KAK0178385.1"/>
    </source>
</evidence>
<dbReference type="Proteomes" id="UP001168990">
    <property type="component" value="Unassembled WGS sequence"/>
</dbReference>
<protein>
    <recommendedName>
        <fullName evidence="3">Glycosyltransferase family 92 protein</fullName>
    </recommendedName>
</protein>
<evidence type="ECO:0000313" key="2">
    <source>
        <dbReference type="Proteomes" id="UP001168990"/>
    </source>
</evidence>
<gene>
    <name evidence="1" type="ORF">PV328_002335</name>
</gene>
<accession>A0AA39FZM1</accession>
<evidence type="ECO:0008006" key="3">
    <source>
        <dbReference type="Google" id="ProtNLM"/>
    </source>
</evidence>
<sequence length="435" mass="50642">MKKYYQAALTLTAVLSLIALLIYRHEYNKLRFVLQFFNSFGRPIQKSDCNCTTPKVKWHSRYAEFALPESPWQRISQDLYVYSAYNNNDDGEIRAIGFGKKINHLNYSCHVYFDDDVESVEGKFSYEIINDVNDESVKNDGTKYTGYILICKFIKTNKLIVGIKFNNIVYTNFEVTPITHVRVLSTGNNKSKSGNVICVAPPTAGPISHANMISFLAFHNYLGWKNMIVYDFGISHVLSNNLKRMADMSDTQWNFTFTTVPWNFPYAQISHSTIRKIIETDCIYRTYNKAILAVTLSWNEYINLRYHNTVENVLTDIANENDNLTVGKFQLSTLVYCLNDNNDDLLISTPVMLKSTRRLRKINHNEPHYIFKLTNILNTNVRQQNIDDLIYINRYQQCNIDDRRETIDYGMLKFAEHMPGTKIFQYYITGQLYSH</sequence>
<dbReference type="AlphaFoldDB" id="A0AA39FZM1"/>
<name>A0AA39FZM1_9HYME</name>
<reference evidence="1" key="1">
    <citation type="journal article" date="2023" name="bioRxiv">
        <title>Scaffold-level genome assemblies of two parasitoid biocontrol wasps reveal the parthenogenesis mechanism and an associated novel virus.</title>
        <authorList>
            <person name="Inwood S."/>
            <person name="Skelly J."/>
            <person name="Guhlin J."/>
            <person name="Harrop T."/>
            <person name="Goldson S."/>
            <person name="Dearden P."/>
        </authorList>
    </citation>
    <scope>NUCLEOTIDE SEQUENCE</scope>
    <source>
        <strain evidence="1">Irish</strain>
        <tissue evidence="1">Whole body</tissue>
    </source>
</reference>
<reference evidence="1" key="2">
    <citation type="submission" date="2023-03" db="EMBL/GenBank/DDBJ databases">
        <authorList>
            <person name="Inwood S.N."/>
            <person name="Skelly J.G."/>
            <person name="Guhlin J."/>
            <person name="Harrop T.W.R."/>
            <person name="Goldson S.G."/>
            <person name="Dearden P.K."/>
        </authorList>
    </citation>
    <scope>NUCLEOTIDE SEQUENCE</scope>
    <source>
        <strain evidence="1">Irish</strain>
        <tissue evidence="1">Whole body</tissue>
    </source>
</reference>
<keyword evidence="2" id="KW-1185">Reference proteome</keyword>
<proteinExistence type="predicted"/>